<feature type="region of interest" description="Disordered" evidence="1">
    <location>
        <begin position="471"/>
        <end position="590"/>
    </location>
</feature>
<dbReference type="Proteomes" id="UP000245383">
    <property type="component" value="Unassembled WGS sequence"/>
</dbReference>
<feature type="region of interest" description="Disordered" evidence="1">
    <location>
        <begin position="186"/>
        <end position="344"/>
    </location>
</feature>
<reference evidence="3 4" key="1">
    <citation type="journal article" date="2018" name="MBio">
        <title>Comparative Genomics Reveals the Core Gene Toolbox for the Fungus-Insect Symbiosis.</title>
        <authorList>
            <person name="Wang Y."/>
            <person name="Stata M."/>
            <person name="Wang W."/>
            <person name="Stajich J.E."/>
            <person name="White M.M."/>
            <person name="Moncalvo J.M."/>
        </authorList>
    </citation>
    <scope>NUCLEOTIDE SEQUENCE [LARGE SCALE GENOMIC DNA]</scope>
    <source>
        <strain evidence="3 4">SWE-8-4</strain>
    </source>
</reference>
<dbReference type="EMBL" id="MBFR01000058">
    <property type="protein sequence ID" value="PVU95387.1"/>
    <property type="molecule type" value="Genomic_DNA"/>
</dbReference>
<keyword evidence="4" id="KW-1185">Reference proteome</keyword>
<feature type="compositionally biased region" description="Low complexity" evidence="1">
    <location>
        <begin position="984"/>
        <end position="1005"/>
    </location>
</feature>
<feature type="compositionally biased region" description="Low complexity" evidence="1">
    <location>
        <begin position="648"/>
        <end position="667"/>
    </location>
</feature>
<proteinExistence type="predicted"/>
<evidence type="ECO:0000313" key="3">
    <source>
        <dbReference type="EMBL" id="PVU95387.1"/>
    </source>
</evidence>
<feature type="compositionally biased region" description="Polar residues" evidence="1">
    <location>
        <begin position="325"/>
        <end position="342"/>
    </location>
</feature>
<feature type="compositionally biased region" description="Polar residues" evidence="1">
    <location>
        <begin position="516"/>
        <end position="525"/>
    </location>
</feature>
<feature type="compositionally biased region" description="Basic and acidic residues" evidence="1">
    <location>
        <begin position="537"/>
        <end position="551"/>
    </location>
</feature>
<feature type="compositionally biased region" description="Basic and acidic residues" evidence="1">
    <location>
        <begin position="272"/>
        <end position="289"/>
    </location>
</feature>
<dbReference type="AlphaFoldDB" id="A0A2T9YSS4"/>
<protein>
    <submittedName>
        <fullName evidence="3">Uncharacterized protein</fullName>
    </submittedName>
</protein>
<feature type="signal peptide" evidence="2">
    <location>
        <begin position="1"/>
        <end position="21"/>
    </location>
</feature>
<organism evidence="3 4">
    <name type="scientific">Smittium simulii</name>
    <dbReference type="NCBI Taxonomy" id="133385"/>
    <lineage>
        <taxon>Eukaryota</taxon>
        <taxon>Fungi</taxon>
        <taxon>Fungi incertae sedis</taxon>
        <taxon>Zoopagomycota</taxon>
        <taxon>Kickxellomycotina</taxon>
        <taxon>Harpellomycetes</taxon>
        <taxon>Harpellales</taxon>
        <taxon>Legeriomycetaceae</taxon>
        <taxon>Smittium</taxon>
    </lineage>
</organism>
<comment type="caution">
    <text evidence="3">The sequence shown here is derived from an EMBL/GenBank/DDBJ whole genome shotgun (WGS) entry which is preliminary data.</text>
</comment>
<accession>A0A2T9YSS4</accession>
<feature type="compositionally biased region" description="Polar residues" evidence="1">
    <location>
        <begin position="1011"/>
        <end position="1029"/>
    </location>
</feature>
<gene>
    <name evidence="3" type="ORF">BB561_001840</name>
</gene>
<feature type="compositionally biased region" description="Polar residues" evidence="1">
    <location>
        <begin position="130"/>
        <end position="145"/>
    </location>
</feature>
<feature type="region of interest" description="Disordered" evidence="1">
    <location>
        <begin position="606"/>
        <end position="667"/>
    </location>
</feature>
<name>A0A2T9YSS4_9FUNG</name>
<feature type="region of interest" description="Disordered" evidence="1">
    <location>
        <begin position="78"/>
        <end position="108"/>
    </location>
</feature>
<feature type="region of interest" description="Disordered" evidence="1">
    <location>
        <begin position="121"/>
        <end position="165"/>
    </location>
</feature>
<feature type="compositionally biased region" description="Basic and acidic residues" evidence="1">
    <location>
        <begin position="186"/>
        <end position="217"/>
    </location>
</feature>
<feature type="region of interest" description="Disordered" evidence="1">
    <location>
        <begin position="984"/>
        <end position="1101"/>
    </location>
</feature>
<evidence type="ECO:0000313" key="4">
    <source>
        <dbReference type="Proteomes" id="UP000245383"/>
    </source>
</evidence>
<evidence type="ECO:0000256" key="2">
    <source>
        <dbReference type="SAM" id="SignalP"/>
    </source>
</evidence>
<feature type="compositionally biased region" description="Low complexity" evidence="1">
    <location>
        <begin position="626"/>
        <end position="638"/>
    </location>
</feature>
<feature type="compositionally biased region" description="Basic and acidic residues" evidence="1">
    <location>
        <begin position="242"/>
        <end position="262"/>
    </location>
</feature>
<feature type="compositionally biased region" description="Low complexity" evidence="1">
    <location>
        <begin position="1034"/>
        <end position="1076"/>
    </location>
</feature>
<sequence length="1115" mass="127998">MKFQTLVYFEIFSVLFSSTSALRVELTQNGKADISTSGTAVEVVTQKKPVLFNVRGVGFGNSDYNRYGYGYSYGYDSNKESRYGKDDSKSYDTRGRDRDNYDEYKKGGDYEYGREYANRYSKDYPRNYGQGKSTDYGNNGSSYKSPNRKDEYQKSPTKPSRYDYEDYDYKKSVTILPIEYRPSREYQETRRYETKTKTSDNRNYDYNRGSNTREYDYNQKYPARGNNQKYGYDYARYNNENKSSDKYYPNKDNDAREYKNENPRYIGYNNKPNREYGREDSRKPIRYDNGKSTGNVEYRPVPRYEYDSDPRYNREYKPVGEYNPSWKNRQLETNQKEPTPTSDDPILSSILSVIEDNNLGVTVSGNVVVPTEMVSMVADAAPQNISLDGENMIINQEQKQRIQQRRFRQGDIVNQMVTSSLATVIDGNLVVPTSVLDKTVGSLANVEQDGTVWGQVPNKEPTVPEEIRVNQLGLPPNSNLTINNRVDEDGMLVGNSNGRQDEFPTPNLDSMPRPSQAMQPGNNNNRLDDSDDSDEDERPRPARNQDPDQNRQMRQLQNFGIPRAANDPKSPLASNINGQIPTPTPTRDDKAVFSTFDFDEEFNIITPPVDEDDDPNGNAGITPESANNNARPTTRARNLLQNGDRYNRGMGYNQNRYNGRYNNNRGQGEMRVKIPENQYNRENQRYYNQDSQKKQRYIPSMIPTKTQNVMPGNDYYYGYDIDSGNYEPNCGNKNGYKCNDDYEYNYEYGYNDRNGLQIPNDNRYGYLKGNDRVRENFGYEGSREGDYNRRGRGNNNSNYNNDIKDNGRYEEYIVCAVRGSGSIKNQEYQRPAGVVDDGYQSRPQFPARYNFENDNQNNGGQYYSPRYLPLNQASQRYNNGRNDYGYNGQNANNGQRWAPNYENSNNRWGSSYTNNNYNGQRWIPNYGNYNGYSRTQNQNNYIQPQYRPVNNGYEYNNNNFGYNQGRILKKALVMNQQPRQLNGTVTENNVENNSNNSTSSSITTIDGPITGPNSDSQGFDPNSPNNSVNEFGFSLSSSTITNNNNINGQNRNETNTSTGMINGNNNMNSTISNNSTDSGVKLARSGASDFRPGENNRNTNSYFKNYIGADYDKKN</sequence>
<evidence type="ECO:0000256" key="1">
    <source>
        <dbReference type="SAM" id="MobiDB-lite"/>
    </source>
</evidence>
<keyword evidence="2" id="KW-0732">Signal</keyword>
<feature type="chain" id="PRO_5015575833" evidence="2">
    <location>
        <begin position="22"/>
        <end position="1115"/>
    </location>
</feature>
<feature type="compositionally biased region" description="Basic and acidic residues" evidence="1">
    <location>
        <begin position="300"/>
        <end position="318"/>
    </location>
</feature>
<feature type="compositionally biased region" description="Polar residues" evidence="1">
    <location>
        <begin position="572"/>
        <end position="581"/>
    </location>
</feature>